<protein>
    <recommendedName>
        <fullName evidence="12">Fluoride-specific ion channel FluC</fullName>
    </recommendedName>
</protein>
<comment type="function">
    <text evidence="12">Fluoride-specific ion channel. Important for reducing fluoride concentration in the cell, thus reducing its toxicity.</text>
</comment>
<dbReference type="RefSeq" id="WP_289410693.1">
    <property type="nucleotide sequence ID" value="NZ_JAUCDY010000007.1"/>
</dbReference>
<feature type="binding site" evidence="12">
    <location>
        <position position="75"/>
    </location>
    <ligand>
        <name>Na(+)</name>
        <dbReference type="ChEBI" id="CHEBI:29101"/>
        <note>structural</note>
    </ligand>
</feature>
<evidence type="ECO:0000256" key="6">
    <source>
        <dbReference type="ARBA" id="ARBA00023053"/>
    </source>
</evidence>
<keyword evidence="5 12" id="KW-1133">Transmembrane helix</keyword>
<dbReference type="Proteomes" id="UP001241056">
    <property type="component" value="Unassembled WGS sequence"/>
</dbReference>
<dbReference type="PANTHER" id="PTHR28259">
    <property type="entry name" value="FLUORIDE EXPORT PROTEIN 1-RELATED"/>
    <property type="match status" value="1"/>
</dbReference>
<evidence type="ECO:0000256" key="12">
    <source>
        <dbReference type="HAMAP-Rule" id="MF_00454"/>
    </source>
</evidence>
<organism evidence="13 14">
    <name type="scientific">Thiopseudomonas acetoxidans</name>
    <dbReference type="NCBI Taxonomy" id="3041622"/>
    <lineage>
        <taxon>Bacteria</taxon>
        <taxon>Pseudomonadati</taxon>
        <taxon>Pseudomonadota</taxon>
        <taxon>Gammaproteobacteria</taxon>
        <taxon>Pseudomonadales</taxon>
        <taxon>Pseudomonadaceae</taxon>
        <taxon>Thiopseudomonas</taxon>
    </lineage>
</organism>
<comment type="similarity">
    <text evidence="10 12">Belongs to the fluoride channel Fluc/FEX (TC 1.A.43) family.</text>
</comment>
<evidence type="ECO:0000256" key="7">
    <source>
        <dbReference type="ARBA" id="ARBA00023065"/>
    </source>
</evidence>
<proteinExistence type="inferred from homology"/>
<sequence length="123" mass="12931">MSAIIWVGLGGALGSVLRYLSGLLVSQHVSAYWGTLLVNLLGSLLIGIAAAYFATRAENPLLRLALITGILGGFTTLSAFSLELWQLLSSDRLLQAGVYLLLTLVGAVLATGCGWWIGRSLVA</sequence>
<keyword evidence="7 12" id="KW-0406">Ion transport</keyword>
<evidence type="ECO:0000256" key="5">
    <source>
        <dbReference type="ARBA" id="ARBA00022989"/>
    </source>
</evidence>
<feature type="transmembrane region" description="Helical" evidence="12">
    <location>
        <begin position="30"/>
        <end position="54"/>
    </location>
</feature>
<dbReference type="HAMAP" id="MF_00454">
    <property type="entry name" value="FluC"/>
    <property type="match status" value="1"/>
</dbReference>
<comment type="catalytic activity">
    <reaction evidence="11">
        <text>fluoride(in) = fluoride(out)</text>
        <dbReference type="Rhea" id="RHEA:76159"/>
        <dbReference type="ChEBI" id="CHEBI:17051"/>
    </reaction>
    <physiologicalReaction direction="left-to-right" evidence="11">
        <dbReference type="Rhea" id="RHEA:76160"/>
    </physiologicalReaction>
</comment>
<evidence type="ECO:0000256" key="10">
    <source>
        <dbReference type="ARBA" id="ARBA00035120"/>
    </source>
</evidence>
<comment type="subcellular location">
    <subcellularLocation>
        <location evidence="1 12">Cell membrane</location>
        <topology evidence="1 12">Multi-pass membrane protein</topology>
    </subcellularLocation>
</comment>
<evidence type="ECO:0000313" key="14">
    <source>
        <dbReference type="Proteomes" id="UP001241056"/>
    </source>
</evidence>
<accession>A0ABT7SR52</accession>
<feature type="binding site" evidence="12">
    <location>
        <position position="72"/>
    </location>
    <ligand>
        <name>Na(+)</name>
        <dbReference type="ChEBI" id="CHEBI:29101"/>
        <note>structural</note>
    </ligand>
</feature>
<name>A0ABT7SR52_9GAMM</name>
<evidence type="ECO:0000256" key="9">
    <source>
        <dbReference type="ARBA" id="ARBA00023303"/>
    </source>
</evidence>
<keyword evidence="14" id="KW-1185">Reference proteome</keyword>
<evidence type="ECO:0000313" key="13">
    <source>
        <dbReference type="EMBL" id="MDM7858032.1"/>
    </source>
</evidence>
<dbReference type="InterPro" id="IPR003691">
    <property type="entry name" value="FluC"/>
</dbReference>
<keyword evidence="9 12" id="KW-0407">Ion channel</keyword>
<comment type="caution">
    <text evidence="13">The sequence shown here is derived from an EMBL/GenBank/DDBJ whole genome shotgun (WGS) entry which is preliminary data.</text>
</comment>
<keyword evidence="8 12" id="KW-0472">Membrane</keyword>
<feature type="transmembrane region" description="Helical" evidence="12">
    <location>
        <begin position="94"/>
        <end position="117"/>
    </location>
</feature>
<evidence type="ECO:0000256" key="1">
    <source>
        <dbReference type="ARBA" id="ARBA00004651"/>
    </source>
</evidence>
<evidence type="ECO:0000256" key="3">
    <source>
        <dbReference type="ARBA" id="ARBA00022519"/>
    </source>
</evidence>
<evidence type="ECO:0000256" key="2">
    <source>
        <dbReference type="ARBA" id="ARBA00022475"/>
    </source>
</evidence>
<keyword evidence="12" id="KW-0479">Metal-binding</keyword>
<feature type="transmembrane region" description="Helical" evidence="12">
    <location>
        <begin position="61"/>
        <end position="82"/>
    </location>
</feature>
<keyword evidence="6 12" id="KW-0915">Sodium</keyword>
<dbReference type="NCBIfam" id="TIGR00494">
    <property type="entry name" value="crcB"/>
    <property type="match status" value="1"/>
</dbReference>
<keyword evidence="12" id="KW-0813">Transport</keyword>
<reference evidence="13 14" key="1">
    <citation type="submission" date="2023-06" db="EMBL/GenBank/DDBJ databases">
        <title>Thiopseudomonas sp. CY1220 draft genome sequence.</title>
        <authorList>
            <person name="Zhao G."/>
            <person name="An M."/>
        </authorList>
    </citation>
    <scope>NUCLEOTIDE SEQUENCE [LARGE SCALE GENOMIC DNA]</scope>
    <source>
        <strain evidence="13 14">CY1220</strain>
    </source>
</reference>
<evidence type="ECO:0000256" key="11">
    <source>
        <dbReference type="ARBA" id="ARBA00035585"/>
    </source>
</evidence>
<gene>
    <name evidence="12 13" type="primary">crcB</name>
    <name evidence="12" type="synonym">fluC</name>
    <name evidence="13" type="ORF">QEZ41_07050</name>
</gene>
<comment type="activity regulation">
    <text evidence="12">Na(+) is not transported, but it plays an essential structural role and its presence is essential for fluoride channel function.</text>
</comment>
<dbReference type="Pfam" id="PF02537">
    <property type="entry name" value="CRCB"/>
    <property type="match status" value="1"/>
</dbReference>
<evidence type="ECO:0000256" key="8">
    <source>
        <dbReference type="ARBA" id="ARBA00023136"/>
    </source>
</evidence>
<keyword evidence="3" id="KW-0997">Cell inner membrane</keyword>
<dbReference type="EMBL" id="JAUCDY010000007">
    <property type="protein sequence ID" value="MDM7858032.1"/>
    <property type="molecule type" value="Genomic_DNA"/>
</dbReference>
<keyword evidence="2 12" id="KW-1003">Cell membrane</keyword>
<dbReference type="PANTHER" id="PTHR28259:SF1">
    <property type="entry name" value="FLUORIDE EXPORT PROTEIN 1-RELATED"/>
    <property type="match status" value="1"/>
</dbReference>
<keyword evidence="4 12" id="KW-0812">Transmembrane</keyword>
<evidence type="ECO:0000256" key="4">
    <source>
        <dbReference type="ARBA" id="ARBA00022692"/>
    </source>
</evidence>